<dbReference type="PANTHER" id="PTHR43991">
    <property type="entry name" value="WD REPEAT PROTEIN (AFU_ORTHOLOGUE AFUA_8G05640)-RELATED"/>
    <property type="match status" value="1"/>
</dbReference>
<dbReference type="Proteomes" id="UP000029725">
    <property type="component" value="Unassembled WGS sequence"/>
</dbReference>
<name>A0A098VLQ0_9MICR</name>
<dbReference type="AlphaFoldDB" id="A0A098VLQ0"/>
<dbReference type="EMBL" id="JMKJ01000607">
    <property type="protein sequence ID" value="KGG49998.1"/>
    <property type="molecule type" value="Genomic_DNA"/>
</dbReference>
<proteinExistence type="predicted"/>
<dbReference type="SUPFAM" id="SSF50978">
    <property type="entry name" value="WD40 repeat-like"/>
    <property type="match status" value="1"/>
</dbReference>
<dbReference type="RefSeq" id="XP_013236434.1">
    <property type="nucleotide sequence ID" value="XM_013380980.1"/>
</dbReference>
<comment type="caution">
    <text evidence="1">The sequence shown here is derived from an EMBL/GenBank/DDBJ whole genome shotgun (WGS) entry which is preliminary data.</text>
</comment>
<organism evidence="1 2">
    <name type="scientific">Mitosporidium daphniae</name>
    <dbReference type="NCBI Taxonomy" id="1485682"/>
    <lineage>
        <taxon>Eukaryota</taxon>
        <taxon>Fungi</taxon>
        <taxon>Fungi incertae sedis</taxon>
        <taxon>Microsporidia</taxon>
        <taxon>Mitosporidium</taxon>
    </lineage>
</organism>
<sequence>MHLRGRILKILEFVVHQRYLPSSVTQAQRKIDMNHLIDLQCKVLVEDLDSYCPVIIECYFLDNIVDLLVLSGETISSIYALSFCSHPTAGRSEINLLHSLPPIPIKKHLTWSFPVIPADNLADDDSEMVGDKFDIGTKRSLLHSGYFKRIEIDSMQLYTMNYKQRVFKLAGTPVALRDKDERQEHIQVFVQRTFLHFSLQGLINEYPEFLKLSTHRTYPQPSTIQHWQLRDMIACPNVRGEVFMAVNTGVKIYNINSAHQHPTESVCNEFPGKLIPDMPNDTDRFSSSISWPIRDLMFSPTCICAKYFFTQFGTSIVNAINVHSHAGMSRLIISSNDEKIRVITLPTLQEYTSFSMPMAINFSTHLLLLNVQPKSVQTKRKWWPLETRPRDIYLILLATDAAFSCSWNAASDKFAIACQDGYACVWDIRNLDKILARLPTTQHVNCVNIADARTFDALQSISINNNSNSSQEDKVITGIAFSPDTSVAYVGNINNRSNT</sequence>
<keyword evidence="2" id="KW-1185">Reference proteome</keyword>
<dbReference type="HOGENOM" id="CLU_546391_0_0_1"/>
<dbReference type="InterPro" id="IPR036322">
    <property type="entry name" value="WD40_repeat_dom_sf"/>
</dbReference>
<dbReference type="InterPro" id="IPR015943">
    <property type="entry name" value="WD40/YVTN_repeat-like_dom_sf"/>
</dbReference>
<protein>
    <recommendedName>
        <fullName evidence="3">DUF2415 domain-containing protein</fullName>
    </recommendedName>
</protein>
<dbReference type="GeneID" id="25261110"/>
<evidence type="ECO:0000313" key="1">
    <source>
        <dbReference type="EMBL" id="KGG49998.1"/>
    </source>
</evidence>
<reference evidence="1 2" key="1">
    <citation type="submission" date="2014-04" db="EMBL/GenBank/DDBJ databases">
        <title>A new species of microsporidia sheds light on the evolution of extreme parasitism.</title>
        <authorList>
            <person name="Haag K.L."/>
            <person name="James T.Y."/>
            <person name="Larsson R."/>
            <person name="Schaer T.M."/>
            <person name="Refardt D."/>
            <person name="Pombert J.-F."/>
            <person name="Ebert D."/>
        </authorList>
    </citation>
    <scope>NUCLEOTIDE SEQUENCE [LARGE SCALE GENOMIC DNA]</scope>
    <source>
        <strain evidence="1 2">UGP3</strain>
        <tissue evidence="1">Spores</tissue>
    </source>
</reference>
<gene>
    <name evidence="1" type="ORF">DI09_95p20</name>
</gene>
<dbReference type="OrthoDB" id="64353at2759"/>
<dbReference type="PANTHER" id="PTHR43991:SF9">
    <property type="entry name" value="DUF2415 DOMAIN-CONTAINING PROTEIN"/>
    <property type="match status" value="1"/>
</dbReference>
<evidence type="ECO:0008006" key="3">
    <source>
        <dbReference type="Google" id="ProtNLM"/>
    </source>
</evidence>
<dbReference type="VEuPathDB" id="MicrosporidiaDB:DI09_95p20"/>
<evidence type="ECO:0000313" key="2">
    <source>
        <dbReference type="Proteomes" id="UP000029725"/>
    </source>
</evidence>
<dbReference type="Gene3D" id="2.130.10.10">
    <property type="entry name" value="YVTN repeat-like/Quinoprotein amine dehydrogenase"/>
    <property type="match status" value="1"/>
</dbReference>
<accession>A0A098VLQ0</accession>